<proteinExistence type="predicted"/>
<gene>
    <name evidence="3" type="ORF">LP43_1235</name>
</gene>
<comment type="caution">
    <text evidence="3">The sequence shown here is derived from an EMBL/GenBank/DDBJ whole genome shotgun (WGS) entry which is preliminary data.</text>
</comment>
<feature type="signal peptide" evidence="1">
    <location>
        <begin position="1"/>
        <end position="24"/>
    </location>
</feature>
<dbReference type="NCBIfam" id="TIGR02246">
    <property type="entry name" value="SgcJ/EcaC family oxidoreductase"/>
    <property type="match status" value="1"/>
</dbReference>
<evidence type="ECO:0000259" key="2">
    <source>
        <dbReference type="Pfam" id="PF14534"/>
    </source>
</evidence>
<sequence length="152" mass="16371">MKKLFNILAVIGFIAMGSTGSAMADEADATEVLNAVNASWNDTFNSGDSEALAALYAEDATLSPGNGTVLQGRDAIASLFKGFFDNGVHNHTIETVKAYRQQDQIVQIGNWQAQGTNEQQETVTFGGVLMTVIEKNTAGQWVTQSHIWNMGQ</sequence>
<protein>
    <submittedName>
        <fullName evidence="3">Ketosteroid isomerase-like</fullName>
    </submittedName>
</protein>
<dbReference type="STRING" id="392484.LP43_1235"/>
<evidence type="ECO:0000256" key="1">
    <source>
        <dbReference type="SAM" id="SignalP"/>
    </source>
</evidence>
<dbReference type="SUPFAM" id="SSF54427">
    <property type="entry name" value="NTF2-like"/>
    <property type="match status" value="1"/>
</dbReference>
<dbReference type="InterPro" id="IPR027843">
    <property type="entry name" value="DUF4440"/>
</dbReference>
<dbReference type="RefSeq" id="WP_036313275.1">
    <property type="nucleotide sequence ID" value="NZ_JRQD01000003.1"/>
</dbReference>
<keyword evidence="3" id="KW-0413">Isomerase</keyword>
<feature type="domain" description="DUF4440" evidence="2">
    <location>
        <begin position="35"/>
        <end position="142"/>
    </location>
</feature>
<dbReference type="Proteomes" id="UP000029999">
    <property type="component" value="Unassembled WGS sequence"/>
</dbReference>
<evidence type="ECO:0000313" key="4">
    <source>
        <dbReference type="Proteomes" id="UP000029999"/>
    </source>
</evidence>
<organism evidence="3 4">
    <name type="scientific">Methylophaga thiooxydans</name>
    <dbReference type="NCBI Taxonomy" id="392484"/>
    <lineage>
        <taxon>Bacteria</taxon>
        <taxon>Pseudomonadati</taxon>
        <taxon>Pseudomonadota</taxon>
        <taxon>Gammaproteobacteria</taxon>
        <taxon>Thiotrichales</taxon>
        <taxon>Piscirickettsiaceae</taxon>
        <taxon>Methylophaga</taxon>
    </lineage>
</organism>
<accession>A0A0A0BE14</accession>
<dbReference type="InterPro" id="IPR011944">
    <property type="entry name" value="Steroid_delta5-4_isomerase"/>
</dbReference>
<feature type="chain" id="PRO_5001959496" evidence="1">
    <location>
        <begin position="25"/>
        <end position="152"/>
    </location>
</feature>
<dbReference type="AlphaFoldDB" id="A0A0A0BE14"/>
<evidence type="ECO:0000313" key="3">
    <source>
        <dbReference type="EMBL" id="KGM06743.1"/>
    </source>
</evidence>
<keyword evidence="1" id="KW-0732">Signal</keyword>
<dbReference type="EMBL" id="JRQD01000003">
    <property type="protein sequence ID" value="KGM06743.1"/>
    <property type="molecule type" value="Genomic_DNA"/>
</dbReference>
<dbReference type="Pfam" id="PF14534">
    <property type="entry name" value="DUF4440"/>
    <property type="match status" value="1"/>
</dbReference>
<dbReference type="InterPro" id="IPR032710">
    <property type="entry name" value="NTF2-like_dom_sf"/>
</dbReference>
<dbReference type="GO" id="GO:0016853">
    <property type="term" value="F:isomerase activity"/>
    <property type="evidence" value="ECO:0007669"/>
    <property type="project" value="UniProtKB-KW"/>
</dbReference>
<name>A0A0A0BE14_9GAMM</name>
<dbReference type="Gene3D" id="3.10.450.50">
    <property type="match status" value="1"/>
</dbReference>
<reference evidence="3 4" key="1">
    <citation type="submission" date="2014-09" db="EMBL/GenBank/DDBJ databases">
        <authorList>
            <person name="Grob C."/>
            <person name="Taubert M."/>
            <person name="Howat A.M."/>
            <person name="Burns O.J."/>
            <person name="Dixon J.L."/>
            <person name="Chen Y."/>
            <person name="Murrell J.C."/>
        </authorList>
    </citation>
    <scope>NUCLEOTIDE SEQUENCE [LARGE SCALE GENOMIC DNA]</scope>
    <source>
        <strain evidence="3">L4</strain>
    </source>
</reference>